<comment type="caution">
    <text evidence="4">The sequence shown here is derived from an EMBL/GenBank/DDBJ whole genome shotgun (WGS) entry which is preliminary data.</text>
</comment>
<dbReference type="AlphaFoldDB" id="A0A7J3M350"/>
<dbReference type="NCBIfam" id="NF038402">
    <property type="entry name" value="TroA_like"/>
    <property type="match status" value="1"/>
</dbReference>
<keyword evidence="2" id="KW-0472">Membrane</keyword>
<keyword evidence="2" id="KW-1133">Transmembrane helix</keyword>
<organism evidence="4">
    <name type="scientific">Archaeoglobus fulgidus</name>
    <dbReference type="NCBI Taxonomy" id="2234"/>
    <lineage>
        <taxon>Archaea</taxon>
        <taxon>Methanobacteriati</taxon>
        <taxon>Methanobacteriota</taxon>
        <taxon>Archaeoglobi</taxon>
        <taxon>Archaeoglobales</taxon>
        <taxon>Archaeoglobaceae</taxon>
        <taxon>Archaeoglobus</taxon>
    </lineage>
</organism>
<feature type="domain" description="Fe/B12 periplasmic-binding" evidence="3">
    <location>
        <begin position="36"/>
        <end position="302"/>
    </location>
</feature>
<gene>
    <name evidence="4" type="ORF">ENT52_06210</name>
</gene>
<evidence type="ECO:0000259" key="3">
    <source>
        <dbReference type="PROSITE" id="PS50983"/>
    </source>
</evidence>
<dbReference type="PANTHER" id="PTHR30535:SF34">
    <property type="entry name" value="MOLYBDATE-BINDING PROTEIN MOLA"/>
    <property type="match status" value="1"/>
</dbReference>
<protein>
    <submittedName>
        <fullName evidence="4">ABC transporter substrate-binding protein</fullName>
    </submittedName>
</protein>
<dbReference type="EMBL" id="DSYZ01000118">
    <property type="protein sequence ID" value="HGT83303.1"/>
    <property type="molecule type" value="Genomic_DNA"/>
</dbReference>
<proteinExistence type="predicted"/>
<name>A0A7J3M350_ARCFL</name>
<dbReference type="InterPro" id="IPR002491">
    <property type="entry name" value="ABC_transptr_periplasmic_BD"/>
</dbReference>
<evidence type="ECO:0000256" key="1">
    <source>
        <dbReference type="ARBA" id="ARBA00022729"/>
    </source>
</evidence>
<dbReference type="PROSITE" id="PS50983">
    <property type="entry name" value="FE_B12_PBP"/>
    <property type="match status" value="1"/>
</dbReference>
<dbReference type="Pfam" id="PF01497">
    <property type="entry name" value="Peripla_BP_2"/>
    <property type="match status" value="1"/>
</dbReference>
<evidence type="ECO:0000313" key="4">
    <source>
        <dbReference type="EMBL" id="HGT83303.1"/>
    </source>
</evidence>
<accession>A0A7J3M350</accession>
<dbReference type="InterPro" id="IPR054828">
    <property type="entry name" value="Vit_B12_bind_prot"/>
</dbReference>
<reference evidence="4" key="1">
    <citation type="journal article" date="2020" name="mSystems">
        <title>Genome- and Community-Level Interaction Insights into Carbon Utilization and Element Cycling Functions of Hydrothermarchaeota in Hydrothermal Sediment.</title>
        <authorList>
            <person name="Zhou Z."/>
            <person name="Liu Y."/>
            <person name="Xu W."/>
            <person name="Pan J."/>
            <person name="Luo Z.H."/>
            <person name="Li M."/>
        </authorList>
    </citation>
    <scope>NUCLEOTIDE SEQUENCE [LARGE SCALE GENOMIC DNA]</scope>
    <source>
        <strain evidence="4">SpSt-587</strain>
    </source>
</reference>
<keyword evidence="1" id="KW-0732">Signal</keyword>
<dbReference type="SUPFAM" id="SSF53807">
    <property type="entry name" value="Helical backbone' metal receptor"/>
    <property type="match status" value="1"/>
</dbReference>
<dbReference type="InterPro" id="IPR050902">
    <property type="entry name" value="ABC_Transporter_SBP"/>
</dbReference>
<feature type="transmembrane region" description="Helical" evidence="2">
    <location>
        <begin position="342"/>
        <end position="360"/>
    </location>
</feature>
<keyword evidence="2" id="KW-0812">Transmembrane</keyword>
<dbReference type="Gene3D" id="3.40.50.1980">
    <property type="entry name" value="Nitrogenase molybdenum iron protein domain"/>
    <property type="match status" value="2"/>
</dbReference>
<evidence type="ECO:0000256" key="2">
    <source>
        <dbReference type="SAM" id="Phobius"/>
    </source>
</evidence>
<dbReference type="PANTHER" id="PTHR30535">
    <property type="entry name" value="VITAMIN B12-BINDING PROTEIN"/>
    <property type="match status" value="1"/>
</dbReference>
<sequence length="366" mass="41449">MRFTLILLLIFLITEAQAFVITDSAGNTIEIQKADRIICLNSDCLEAIIMLGAKEKIVGLGSYALQKPYAPNVTDVGKWSEPNVEAIISLNPDIVITYVNYPERQKLEEKLKGTNIKVVRLDFYKLNTMFDEFITLGKILGKEKEAGEIANYWKKQLELIKNRVKDAKPVKVYWESYTAYKAAGNGTGWQEILEIAKGENVFLNEPSSYPQVDAERIIAKNPEVVIKSVSSSIFQPYKAKNATKLEEFYKDFISRPEIKQIDAGKNGRIYVICSDMLHSTFGLIAEVAYVAKILHPEALKDLNPEELHKKYVESLGLEYSGIWVYPEIKAEKMEKPERTPSFEFTLAIASLIAVVIVIKIRRGDKK</sequence>